<evidence type="ECO:0000313" key="7">
    <source>
        <dbReference type="Proteomes" id="UP000078435"/>
    </source>
</evidence>
<evidence type="ECO:0000256" key="4">
    <source>
        <dbReference type="ARBA" id="ARBA00022553"/>
    </source>
</evidence>
<dbReference type="Pfam" id="PF00668">
    <property type="entry name" value="Condensation"/>
    <property type="match status" value="1"/>
</dbReference>
<dbReference type="InterPro" id="IPR001242">
    <property type="entry name" value="Condensation_dom"/>
</dbReference>
<dbReference type="InterPro" id="IPR010071">
    <property type="entry name" value="AA_adenyl_dom"/>
</dbReference>
<accession>A0A175VLH9</accession>
<dbReference type="FunFam" id="3.40.50.12780:FF:000012">
    <property type="entry name" value="Non-ribosomal peptide synthetase"/>
    <property type="match status" value="1"/>
</dbReference>
<dbReference type="InterPro" id="IPR020845">
    <property type="entry name" value="AMP-binding_CS"/>
</dbReference>
<dbReference type="GO" id="GO:0009239">
    <property type="term" value="P:enterobactin biosynthetic process"/>
    <property type="evidence" value="ECO:0007669"/>
    <property type="project" value="TreeGrafter"/>
</dbReference>
<comment type="similarity">
    <text evidence="2">Belongs to the ATP-dependent AMP-binding enzyme family.</text>
</comment>
<dbReference type="SUPFAM" id="SSF47336">
    <property type="entry name" value="ACP-like"/>
    <property type="match status" value="1"/>
</dbReference>
<dbReference type="InterPro" id="IPR006162">
    <property type="entry name" value="Ppantetheine_attach_site"/>
</dbReference>
<keyword evidence="4" id="KW-0597">Phosphoprotein</keyword>
<keyword evidence="3" id="KW-0596">Phosphopantetheine</keyword>
<evidence type="ECO:0000256" key="1">
    <source>
        <dbReference type="ARBA" id="ARBA00001957"/>
    </source>
</evidence>
<dbReference type="InterPro" id="IPR000873">
    <property type="entry name" value="AMP-dep_synth/lig_dom"/>
</dbReference>
<dbReference type="Gene3D" id="2.30.38.10">
    <property type="entry name" value="Luciferase, Domain 3"/>
    <property type="match status" value="1"/>
</dbReference>
<reference evidence="6 7" key="1">
    <citation type="submission" date="2016-02" db="EMBL/GenBank/DDBJ databases">
        <title>Draft genome sequence of Aeromonas trota strain 1999lcr isolated from cerebrospinal fluid (CSF).</title>
        <authorList>
            <person name="Dallagassa C.B."/>
            <person name="Prediger K.C."/>
            <person name="Weiss V.A."/>
            <person name="Assis F.E."/>
            <person name="Baura V."/>
            <person name="Cruz L.M."/>
            <person name="Souza E.M."/>
            <person name="Pedrosa F.O."/>
            <person name="Fadel-Picheth C.M."/>
        </authorList>
    </citation>
    <scope>NUCLEOTIDE SEQUENCE [LARGE SCALE GENOMIC DNA]</scope>
    <source>
        <strain evidence="6 7">1999lcr</strain>
    </source>
</reference>
<feature type="domain" description="Carrier" evidence="5">
    <location>
        <begin position="966"/>
        <end position="1041"/>
    </location>
</feature>
<dbReference type="RefSeq" id="WP_061475507.1">
    <property type="nucleotide sequence ID" value="NZ_JMGO02000002.1"/>
</dbReference>
<comment type="caution">
    <text evidence="6">The sequence shown here is derived from an EMBL/GenBank/DDBJ whole genome shotgun (WGS) entry which is preliminary data.</text>
</comment>
<dbReference type="Gene3D" id="3.30.300.30">
    <property type="match status" value="1"/>
</dbReference>
<proteinExistence type="inferred from homology"/>
<dbReference type="GO" id="GO:0031177">
    <property type="term" value="F:phosphopantetheine binding"/>
    <property type="evidence" value="ECO:0007669"/>
    <property type="project" value="InterPro"/>
</dbReference>
<dbReference type="PROSITE" id="PS00455">
    <property type="entry name" value="AMP_BINDING"/>
    <property type="match status" value="1"/>
</dbReference>
<dbReference type="PANTHER" id="PTHR45527:SF1">
    <property type="entry name" value="FATTY ACID SYNTHASE"/>
    <property type="match status" value="1"/>
</dbReference>
<dbReference type="PRINTS" id="PR00154">
    <property type="entry name" value="AMPBINDING"/>
</dbReference>
<dbReference type="InterPro" id="IPR045851">
    <property type="entry name" value="AMP-bd_C_sf"/>
</dbReference>
<dbReference type="InterPro" id="IPR001031">
    <property type="entry name" value="Thioesterase"/>
</dbReference>
<protein>
    <submittedName>
        <fullName evidence="6">Non-ribosomal peptide synthetase</fullName>
    </submittedName>
</protein>
<evidence type="ECO:0000256" key="3">
    <source>
        <dbReference type="ARBA" id="ARBA00022450"/>
    </source>
</evidence>
<dbReference type="EMBL" id="JMGO02000002">
    <property type="protein sequence ID" value="KXU81491.1"/>
    <property type="molecule type" value="Genomic_DNA"/>
</dbReference>
<dbReference type="Gene3D" id="3.30.559.30">
    <property type="entry name" value="Nonribosomal peptide synthetase, condensation domain"/>
    <property type="match status" value="1"/>
</dbReference>
<dbReference type="GO" id="GO:0047527">
    <property type="term" value="F:2,3-dihydroxybenzoate-serine ligase activity"/>
    <property type="evidence" value="ECO:0007669"/>
    <property type="project" value="TreeGrafter"/>
</dbReference>
<dbReference type="InterPro" id="IPR020806">
    <property type="entry name" value="PKS_PP-bd"/>
</dbReference>
<dbReference type="GO" id="GO:0009366">
    <property type="term" value="C:enterobactin synthetase complex"/>
    <property type="evidence" value="ECO:0007669"/>
    <property type="project" value="TreeGrafter"/>
</dbReference>
<dbReference type="InterPro" id="IPR023213">
    <property type="entry name" value="CAT-like_dom_sf"/>
</dbReference>
<dbReference type="InterPro" id="IPR020459">
    <property type="entry name" value="AMP-binding"/>
</dbReference>
<dbReference type="SMART" id="SM00823">
    <property type="entry name" value="PKS_PP"/>
    <property type="match status" value="1"/>
</dbReference>
<dbReference type="InterPro" id="IPR020802">
    <property type="entry name" value="TesA-like"/>
</dbReference>
<dbReference type="OrthoDB" id="9757559at2"/>
<dbReference type="GO" id="GO:0043041">
    <property type="term" value="P:amino acid activation for nonribosomal peptide biosynthetic process"/>
    <property type="evidence" value="ECO:0007669"/>
    <property type="project" value="TreeGrafter"/>
</dbReference>
<dbReference type="Gene3D" id="3.40.50.980">
    <property type="match status" value="2"/>
</dbReference>
<dbReference type="FunFam" id="2.30.38.10:FF:000001">
    <property type="entry name" value="Non-ribosomal peptide synthetase PvdI"/>
    <property type="match status" value="1"/>
</dbReference>
<gene>
    <name evidence="6" type="ORF">LCR_07265</name>
</gene>
<dbReference type="FunFam" id="1.10.1200.10:FF:000005">
    <property type="entry name" value="Nonribosomal peptide synthetase 1"/>
    <property type="match status" value="1"/>
</dbReference>
<dbReference type="FunFam" id="3.40.50.980:FF:000002">
    <property type="entry name" value="Enterobactin synthetase component F"/>
    <property type="match status" value="1"/>
</dbReference>
<dbReference type="Gene3D" id="3.30.559.10">
    <property type="entry name" value="Chloramphenicol acetyltransferase-like domain"/>
    <property type="match status" value="1"/>
</dbReference>
<evidence type="ECO:0000259" key="5">
    <source>
        <dbReference type="PROSITE" id="PS50075"/>
    </source>
</evidence>
<dbReference type="GO" id="GO:0005829">
    <property type="term" value="C:cytosol"/>
    <property type="evidence" value="ECO:0007669"/>
    <property type="project" value="TreeGrafter"/>
</dbReference>
<evidence type="ECO:0000313" key="6">
    <source>
        <dbReference type="EMBL" id="KXU81491.1"/>
    </source>
</evidence>
<dbReference type="SUPFAM" id="SSF56801">
    <property type="entry name" value="Acetyl-CoA synthetase-like"/>
    <property type="match status" value="1"/>
</dbReference>
<dbReference type="FunFam" id="3.30.300.30:FF:000010">
    <property type="entry name" value="Enterobactin synthetase component F"/>
    <property type="match status" value="1"/>
</dbReference>
<dbReference type="PROSITE" id="PS00012">
    <property type="entry name" value="PHOSPHOPANTETHEINE"/>
    <property type="match status" value="1"/>
</dbReference>
<dbReference type="Proteomes" id="UP000078435">
    <property type="component" value="Unassembled WGS sequence"/>
</dbReference>
<dbReference type="FunFam" id="3.40.50.980:FF:000001">
    <property type="entry name" value="Non-ribosomal peptide synthetase"/>
    <property type="match status" value="1"/>
</dbReference>
<dbReference type="Pfam" id="PF00975">
    <property type="entry name" value="Thioesterase"/>
    <property type="match status" value="1"/>
</dbReference>
<dbReference type="PANTHER" id="PTHR45527">
    <property type="entry name" value="NONRIBOSOMAL PEPTIDE SYNTHETASE"/>
    <property type="match status" value="1"/>
</dbReference>
<name>A0A175VLH9_AEREN</name>
<sequence>MEQTMAMRAPHQGGDKPRWPLTAAQAGIWFAQQKYPESPACNTGEYWLLEGTLAPHHFIRAVRQTLDEIPGLHCAFVATGEGPFMEANPACWQMAERDLRREAAPLAAALVEMETLLATPFNLTEGPLFATSLYRLADRQWAWFIAVHHIAIDGFGLRLICQRVALWYEELCRGGLPAPCGYATQTELLAEEADYQASPRAARDLDFFVQQLAGVESPASLSRRPAQGPGDIHRLEQRLAGRLWQALVARAGCSSCHPYSLLLAAVASYVHRMSGAGEVVLGIPLMGRLGSQAADTPCMKVNVLPLHIEVTGASRVGELLAQVERQFAALRRHQGCRQEHLQQRQPGRPLFGPQVNLMPFTRTLTFGEVRGEVRVLAAGPVEECAFYFAEEAGDVTLTLETHQGRFSRQESERHLARLVAYLEAWSNAGDDIEAVRLPLLLACEQAELARWNETSHPLPSTTLSALLDEGLAAANPAAIALECCEERWSVAELRQRTRQLASYLVGRGIGPGCRVAVVIPRSPELILAQQAIMAVGAVYVPVDPDYPTERIGYILASSEPALLLTCRALAMSMAPDIPAVCLDAPEVAKTLAAVAPCTLPAPKPEDAAYIIYTSGSTGRPKGVVVSHAAIVNRLLWMQHMYPIGPADRVLQKTPAGFDVSIWEFFWPVMTGARLVLAKPGGHKDPAYLAALIEQAGITTLHFVPSMLQIFVGQAEPKRCRTLRQVFCSGEALPADLVQRWYGAFAAPLHNLYGPTEAAVDVTWYPCRADEEVTSVPIGYPVWNTCIHILDPWLQPVPPGVAGELWIGGVQVAEGYFGQPELTAERFIANPFGAGRLYRSGDLAAWREDGSIEYLGRLDFQVKIRGQRIELEEIELVLLQHPSVAQAVVLAPEFAQGDRRLVAYVVAADEGELTLAELTPTLSAALPDYMVPGLLVTLAELPLTPNGKLDRKALPLPDLATAVGQQLPRTLLEERLCRLFAEVLGLVRVGAGDNFFALGGHSLLAAQLVVRIEEALGQTLSLACLFETPSPAQLARRLGDEREEMPMLLPLRGRREEAGLSGPTLFCVHPAGGLGWCYASLVVHLPTSMAVYALQARALCQPDAPLPATFDELALDYVTELRRHQSEGPYWLLGWSIGGMLVHRMAAMLQEQGQEVAMVLLLDAYPCHQWHTQPLPDEQHMLDALLRMGGIAVSDAALGSLTREEVVARLGEEGSALAMLDEQVVSAMIGLIDHNNRLIRQPVDYCYHGEVIFIEALGSRQPWLDGRGWETLTRGTIHYQHFPCLHQEMVHPDWLAKIGELVCKRLQAAEREVQS</sequence>
<dbReference type="InterPro" id="IPR029058">
    <property type="entry name" value="AB_hydrolase_fold"/>
</dbReference>
<comment type="cofactor">
    <cofactor evidence="1">
        <name>pantetheine 4'-phosphate</name>
        <dbReference type="ChEBI" id="CHEBI:47942"/>
    </cofactor>
</comment>
<dbReference type="CDD" id="cd17646">
    <property type="entry name" value="A_NRPS_AB3403-like"/>
    <property type="match status" value="1"/>
</dbReference>
<organism evidence="6 7">
    <name type="scientific">Aeromonas enteropelogenes</name>
    <name type="common">Aeromonas trota</name>
    <dbReference type="NCBI Taxonomy" id="29489"/>
    <lineage>
        <taxon>Bacteria</taxon>
        <taxon>Pseudomonadati</taxon>
        <taxon>Pseudomonadota</taxon>
        <taxon>Gammaproteobacteria</taxon>
        <taxon>Aeromonadales</taxon>
        <taxon>Aeromonadaceae</taxon>
        <taxon>Aeromonas</taxon>
    </lineage>
</organism>
<dbReference type="Pfam" id="PF00501">
    <property type="entry name" value="AMP-binding"/>
    <property type="match status" value="1"/>
</dbReference>
<dbReference type="PROSITE" id="PS50075">
    <property type="entry name" value="CARRIER"/>
    <property type="match status" value="1"/>
</dbReference>
<dbReference type="SUPFAM" id="SSF53474">
    <property type="entry name" value="alpha/beta-Hydrolases"/>
    <property type="match status" value="1"/>
</dbReference>
<dbReference type="SUPFAM" id="SSF52777">
    <property type="entry name" value="CoA-dependent acyltransferases"/>
    <property type="match status" value="2"/>
</dbReference>
<dbReference type="Pfam" id="PF00550">
    <property type="entry name" value="PP-binding"/>
    <property type="match status" value="1"/>
</dbReference>
<dbReference type="InterPro" id="IPR036736">
    <property type="entry name" value="ACP-like_sf"/>
</dbReference>
<evidence type="ECO:0000256" key="2">
    <source>
        <dbReference type="ARBA" id="ARBA00006432"/>
    </source>
</evidence>
<dbReference type="SMART" id="SM00824">
    <property type="entry name" value="PKS_TE"/>
    <property type="match status" value="1"/>
</dbReference>
<dbReference type="InterPro" id="IPR025110">
    <property type="entry name" value="AMP-bd_C"/>
</dbReference>
<dbReference type="Pfam" id="PF13193">
    <property type="entry name" value="AMP-binding_C"/>
    <property type="match status" value="1"/>
</dbReference>
<dbReference type="NCBIfam" id="TIGR01733">
    <property type="entry name" value="AA-adenyl-dom"/>
    <property type="match status" value="1"/>
</dbReference>
<dbReference type="InterPro" id="IPR009081">
    <property type="entry name" value="PP-bd_ACP"/>
</dbReference>
<dbReference type="Gene3D" id="3.40.50.1820">
    <property type="entry name" value="alpha/beta hydrolase"/>
    <property type="match status" value="1"/>
</dbReference>